<dbReference type="OrthoDB" id="10539377at2759"/>
<dbReference type="EMBL" id="UYRU01092356">
    <property type="protein sequence ID" value="VDN38063.1"/>
    <property type="molecule type" value="Genomic_DNA"/>
</dbReference>
<evidence type="ECO:0000256" key="1">
    <source>
        <dbReference type="SAM" id="MobiDB-lite"/>
    </source>
</evidence>
<organism evidence="2 3">
    <name type="scientific">Dibothriocephalus latus</name>
    <name type="common">Fish tapeworm</name>
    <name type="synonym">Diphyllobothrium latum</name>
    <dbReference type="NCBI Taxonomy" id="60516"/>
    <lineage>
        <taxon>Eukaryota</taxon>
        <taxon>Metazoa</taxon>
        <taxon>Spiralia</taxon>
        <taxon>Lophotrochozoa</taxon>
        <taxon>Platyhelminthes</taxon>
        <taxon>Cestoda</taxon>
        <taxon>Eucestoda</taxon>
        <taxon>Diphyllobothriidea</taxon>
        <taxon>Diphyllobothriidae</taxon>
        <taxon>Dibothriocephalus</taxon>
    </lineage>
</organism>
<gene>
    <name evidence="2" type="ORF">DILT_LOCUS17514</name>
</gene>
<evidence type="ECO:0000313" key="2">
    <source>
        <dbReference type="EMBL" id="VDN38063.1"/>
    </source>
</evidence>
<protein>
    <recommendedName>
        <fullName evidence="4">Peptidase A2 domain-containing protein</fullName>
    </recommendedName>
</protein>
<reference evidence="2 3" key="1">
    <citation type="submission" date="2018-11" db="EMBL/GenBank/DDBJ databases">
        <authorList>
            <consortium name="Pathogen Informatics"/>
        </authorList>
    </citation>
    <scope>NUCLEOTIDE SEQUENCE [LARGE SCALE GENOMIC DNA]</scope>
</reference>
<sequence>MVAINEKPVCLQFDTASDFSIISKRTWQGTGRPPTITSDKKAMDVSADSSGSRGTCYLTNRPKPDLIGLDWIEKLGLLDLPLNRFCNGAQSTWPNPAKSNQLTANLMLSIF</sequence>
<evidence type="ECO:0008006" key="4">
    <source>
        <dbReference type="Google" id="ProtNLM"/>
    </source>
</evidence>
<keyword evidence="3" id="KW-1185">Reference proteome</keyword>
<dbReference type="AlphaFoldDB" id="A0A3P7NLZ2"/>
<dbReference type="InterPro" id="IPR021109">
    <property type="entry name" value="Peptidase_aspartic_dom_sf"/>
</dbReference>
<name>A0A3P7NLZ2_DIBLA</name>
<proteinExistence type="predicted"/>
<dbReference type="SUPFAM" id="SSF50630">
    <property type="entry name" value="Acid proteases"/>
    <property type="match status" value="1"/>
</dbReference>
<accession>A0A3P7NLZ2</accession>
<feature type="region of interest" description="Disordered" evidence="1">
    <location>
        <begin position="30"/>
        <end position="54"/>
    </location>
</feature>
<evidence type="ECO:0000313" key="3">
    <source>
        <dbReference type="Proteomes" id="UP000281553"/>
    </source>
</evidence>
<dbReference type="Proteomes" id="UP000281553">
    <property type="component" value="Unassembled WGS sequence"/>
</dbReference>